<evidence type="ECO:0000313" key="9">
    <source>
        <dbReference type="Proteomes" id="UP000474630"/>
    </source>
</evidence>
<evidence type="ECO:0000256" key="3">
    <source>
        <dbReference type="ARBA" id="ARBA00022475"/>
    </source>
</evidence>
<feature type="transmembrane region" description="Helical" evidence="7">
    <location>
        <begin position="35"/>
        <end position="55"/>
    </location>
</feature>
<dbReference type="PANTHER" id="PTHR33452">
    <property type="entry name" value="OXIDOREDUCTASE CATD-RELATED"/>
    <property type="match status" value="1"/>
</dbReference>
<sequence length="121" mass="13317">MVGLVFLSEGLQKYLFPAIRGAGRFESIGLPAPELLGYTVGGFEVVCGVFILLGFLTRYAAFPLITIMIVAIGTTKITILADDGFWQMMHAARTDFSMLLGSIFLLIRGGGTWSFDYRLFH</sequence>
<proteinExistence type="inferred from homology"/>
<feature type="transmembrane region" description="Helical" evidence="7">
    <location>
        <begin position="62"/>
        <end position="81"/>
    </location>
</feature>
<keyword evidence="4 7" id="KW-0812">Transmembrane</keyword>
<dbReference type="KEGG" id="drc:G0Q07_07680"/>
<keyword evidence="6 7" id="KW-0472">Membrane</keyword>
<gene>
    <name evidence="8" type="ORF">G0Q07_07680</name>
</gene>
<comment type="subcellular location">
    <subcellularLocation>
        <location evidence="1">Cell membrane</location>
        <topology evidence="1">Multi-pass membrane protein</topology>
    </subcellularLocation>
</comment>
<reference evidence="8 9" key="1">
    <citation type="submission" date="2020-02" db="EMBL/GenBank/DDBJ databases">
        <title>Genome sequencing for Draconibacterium sp. strain M1.</title>
        <authorList>
            <person name="Park S.-J."/>
        </authorList>
    </citation>
    <scope>NUCLEOTIDE SEQUENCE [LARGE SCALE GENOMIC DNA]</scope>
    <source>
        <strain evidence="8 9">M1</strain>
    </source>
</reference>
<dbReference type="Pfam" id="PF07681">
    <property type="entry name" value="DoxX"/>
    <property type="match status" value="1"/>
</dbReference>
<dbReference type="InterPro" id="IPR051907">
    <property type="entry name" value="DoxX-like_oxidoreductase"/>
</dbReference>
<evidence type="ECO:0000256" key="4">
    <source>
        <dbReference type="ARBA" id="ARBA00022692"/>
    </source>
</evidence>
<keyword evidence="3" id="KW-1003">Cell membrane</keyword>
<comment type="similarity">
    <text evidence="2">Belongs to the DoxX family.</text>
</comment>
<accession>A0A6C0RIK3</accession>
<evidence type="ECO:0000256" key="7">
    <source>
        <dbReference type="SAM" id="Phobius"/>
    </source>
</evidence>
<feature type="transmembrane region" description="Helical" evidence="7">
    <location>
        <begin position="96"/>
        <end position="115"/>
    </location>
</feature>
<evidence type="ECO:0000256" key="6">
    <source>
        <dbReference type="ARBA" id="ARBA00023136"/>
    </source>
</evidence>
<evidence type="ECO:0000256" key="2">
    <source>
        <dbReference type="ARBA" id="ARBA00006679"/>
    </source>
</evidence>
<protein>
    <submittedName>
        <fullName evidence="8">DoxX family protein</fullName>
    </submittedName>
</protein>
<evidence type="ECO:0000256" key="1">
    <source>
        <dbReference type="ARBA" id="ARBA00004651"/>
    </source>
</evidence>
<dbReference type="Proteomes" id="UP000474630">
    <property type="component" value="Chromosome"/>
</dbReference>
<organism evidence="8 9">
    <name type="scientific">Draconibacterium halophilum</name>
    <dbReference type="NCBI Taxonomy" id="2706887"/>
    <lineage>
        <taxon>Bacteria</taxon>
        <taxon>Pseudomonadati</taxon>
        <taxon>Bacteroidota</taxon>
        <taxon>Bacteroidia</taxon>
        <taxon>Marinilabiliales</taxon>
        <taxon>Prolixibacteraceae</taxon>
        <taxon>Draconibacterium</taxon>
    </lineage>
</organism>
<keyword evidence="9" id="KW-1185">Reference proteome</keyword>
<name>A0A6C0RIK3_9BACT</name>
<dbReference type="InterPro" id="IPR032808">
    <property type="entry name" value="DoxX"/>
</dbReference>
<dbReference type="GO" id="GO:0005886">
    <property type="term" value="C:plasma membrane"/>
    <property type="evidence" value="ECO:0007669"/>
    <property type="project" value="UniProtKB-SubCell"/>
</dbReference>
<evidence type="ECO:0000313" key="8">
    <source>
        <dbReference type="EMBL" id="QIA09937.1"/>
    </source>
</evidence>
<keyword evidence="5 7" id="KW-1133">Transmembrane helix</keyword>
<dbReference type="EMBL" id="CP048409">
    <property type="protein sequence ID" value="QIA09937.1"/>
    <property type="molecule type" value="Genomic_DNA"/>
</dbReference>
<evidence type="ECO:0000256" key="5">
    <source>
        <dbReference type="ARBA" id="ARBA00022989"/>
    </source>
</evidence>
<dbReference type="PANTHER" id="PTHR33452:SF1">
    <property type="entry name" value="INNER MEMBRANE PROTEIN YPHA-RELATED"/>
    <property type="match status" value="1"/>
</dbReference>
<dbReference type="AlphaFoldDB" id="A0A6C0RIK3"/>